<dbReference type="InterPro" id="IPR018060">
    <property type="entry name" value="HTH_AraC"/>
</dbReference>
<feature type="transmembrane region" description="Helical" evidence="4">
    <location>
        <begin position="172"/>
        <end position="191"/>
    </location>
</feature>
<keyword evidence="3" id="KW-0804">Transcription</keyword>
<dbReference type="PROSITE" id="PS00041">
    <property type="entry name" value="HTH_ARAC_FAMILY_1"/>
    <property type="match status" value="1"/>
</dbReference>
<dbReference type="SUPFAM" id="SSF46689">
    <property type="entry name" value="Homeodomain-like"/>
    <property type="match status" value="1"/>
</dbReference>
<gene>
    <name evidence="6" type="ORF">IC235_01730</name>
</gene>
<feature type="transmembrane region" description="Helical" evidence="4">
    <location>
        <begin position="91"/>
        <end position="109"/>
    </location>
</feature>
<dbReference type="InterPro" id="IPR018062">
    <property type="entry name" value="HTH_AraC-typ_CS"/>
</dbReference>
<keyword evidence="2" id="KW-0238">DNA-binding</keyword>
<dbReference type="AlphaFoldDB" id="A0A927B9H7"/>
<accession>A0A927B9H7</accession>
<evidence type="ECO:0000313" key="6">
    <source>
        <dbReference type="EMBL" id="MBD2766610.1"/>
    </source>
</evidence>
<dbReference type="Gene3D" id="1.10.10.60">
    <property type="entry name" value="Homeodomain-like"/>
    <property type="match status" value="2"/>
</dbReference>
<dbReference type="GO" id="GO:0003700">
    <property type="term" value="F:DNA-binding transcription factor activity"/>
    <property type="evidence" value="ECO:0007669"/>
    <property type="project" value="InterPro"/>
</dbReference>
<comment type="caution">
    <text evidence="6">The sequence shown here is derived from an EMBL/GenBank/DDBJ whole genome shotgun (WGS) entry which is preliminary data.</text>
</comment>
<name>A0A927B9H7_9BACT</name>
<sequence length="367" mass="42216">MGIAAVILAFTSNLLFVIREDRNHNANTVFALFLLLLAATLLNDVLGSNHAFDYFPFLYEYDRWLIFCLGPLLYLYVLYLTKPYFQLRPRFCGHFVIVVPHALIAWSFWKENGLAKLEAFPILRYQNFAYAPVLEYLPKVQLVAYLLLCFYRVERHNRVIRELMSSVEQATLAWLRSLLLALFALFAAWVLVGVSGIPNTLLGVVAVLVSYWLSWQALTQKAIYPVPQPAQVFEMAEAEPTVRYSNSPLAIADIQPLMHRVEACMQESKPYLVNGLTLTQLAERLNLTPHQLSQVLNEGFRENFYKFVNRYRVAESQRLLLDPALKHYNILGIAFESGFNSKSTFNKIFKEVTGLSPSEFQKENRRT</sequence>
<protein>
    <submittedName>
        <fullName evidence="6">AraC family transcriptional regulator</fullName>
    </submittedName>
</protein>
<reference evidence="6" key="1">
    <citation type="submission" date="2020-09" db="EMBL/GenBank/DDBJ databases">
        <authorList>
            <person name="Kim M.K."/>
        </authorList>
    </citation>
    <scope>NUCLEOTIDE SEQUENCE</scope>
    <source>
        <strain evidence="6">BT664</strain>
    </source>
</reference>
<dbReference type="PANTHER" id="PTHR43280:SF29">
    <property type="entry name" value="ARAC-FAMILY TRANSCRIPTIONAL REGULATOR"/>
    <property type="match status" value="1"/>
</dbReference>
<evidence type="ECO:0000256" key="2">
    <source>
        <dbReference type="ARBA" id="ARBA00023125"/>
    </source>
</evidence>
<evidence type="ECO:0000259" key="5">
    <source>
        <dbReference type="PROSITE" id="PS01124"/>
    </source>
</evidence>
<dbReference type="EMBL" id="JACXAD010000001">
    <property type="protein sequence ID" value="MBD2766610.1"/>
    <property type="molecule type" value="Genomic_DNA"/>
</dbReference>
<feature type="transmembrane region" description="Helical" evidence="4">
    <location>
        <begin position="197"/>
        <end position="215"/>
    </location>
</feature>
<keyword evidence="7" id="KW-1185">Reference proteome</keyword>
<feature type="transmembrane region" description="Helical" evidence="4">
    <location>
        <begin position="63"/>
        <end position="79"/>
    </location>
</feature>
<dbReference type="PROSITE" id="PS01124">
    <property type="entry name" value="HTH_ARAC_FAMILY_2"/>
    <property type="match status" value="1"/>
</dbReference>
<evidence type="ECO:0000256" key="4">
    <source>
        <dbReference type="SAM" id="Phobius"/>
    </source>
</evidence>
<dbReference type="Proteomes" id="UP000612233">
    <property type="component" value="Unassembled WGS sequence"/>
</dbReference>
<dbReference type="InterPro" id="IPR009057">
    <property type="entry name" value="Homeodomain-like_sf"/>
</dbReference>
<evidence type="ECO:0000313" key="7">
    <source>
        <dbReference type="Proteomes" id="UP000612233"/>
    </source>
</evidence>
<dbReference type="PRINTS" id="PR00032">
    <property type="entry name" value="HTHARAC"/>
</dbReference>
<feature type="domain" description="HTH araC/xylS-type" evidence="5">
    <location>
        <begin position="255"/>
        <end position="363"/>
    </location>
</feature>
<dbReference type="InterPro" id="IPR020449">
    <property type="entry name" value="Tscrpt_reg_AraC-type_HTH"/>
</dbReference>
<keyword evidence="4" id="KW-0472">Membrane</keyword>
<dbReference type="Pfam" id="PF12833">
    <property type="entry name" value="HTH_18"/>
    <property type="match status" value="1"/>
</dbReference>
<keyword evidence="4" id="KW-1133">Transmembrane helix</keyword>
<keyword evidence="4" id="KW-0812">Transmembrane</keyword>
<dbReference type="SMART" id="SM00342">
    <property type="entry name" value="HTH_ARAC"/>
    <property type="match status" value="1"/>
</dbReference>
<dbReference type="RefSeq" id="WP_191003426.1">
    <property type="nucleotide sequence ID" value="NZ_JACXAD010000001.1"/>
</dbReference>
<feature type="transmembrane region" description="Helical" evidence="4">
    <location>
        <begin position="26"/>
        <end position="43"/>
    </location>
</feature>
<keyword evidence="1" id="KW-0805">Transcription regulation</keyword>
<dbReference type="GO" id="GO:0043565">
    <property type="term" value="F:sequence-specific DNA binding"/>
    <property type="evidence" value="ECO:0007669"/>
    <property type="project" value="InterPro"/>
</dbReference>
<organism evidence="6 7">
    <name type="scientific">Hymenobacter montanus</name>
    <dbReference type="NCBI Taxonomy" id="2771359"/>
    <lineage>
        <taxon>Bacteria</taxon>
        <taxon>Pseudomonadati</taxon>
        <taxon>Bacteroidota</taxon>
        <taxon>Cytophagia</taxon>
        <taxon>Cytophagales</taxon>
        <taxon>Hymenobacteraceae</taxon>
        <taxon>Hymenobacter</taxon>
    </lineage>
</organism>
<dbReference type="PANTHER" id="PTHR43280">
    <property type="entry name" value="ARAC-FAMILY TRANSCRIPTIONAL REGULATOR"/>
    <property type="match status" value="1"/>
</dbReference>
<evidence type="ECO:0000256" key="1">
    <source>
        <dbReference type="ARBA" id="ARBA00023015"/>
    </source>
</evidence>
<evidence type="ECO:0000256" key="3">
    <source>
        <dbReference type="ARBA" id="ARBA00023163"/>
    </source>
</evidence>
<proteinExistence type="predicted"/>
<feature type="transmembrane region" description="Helical" evidence="4">
    <location>
        <begin position="129"/>
        <end position="151"/>
    </location>
</feature>